<dbReference type="EMBL" id="OU015568">
    <property type="protein sequence ID" value="CAG5083879.1"/>
    <property type="molecule type" value="Genomic_DNA"/>
</dbReference>
<sequence>MFTLGAEMRELSLPKPDKNDLLYTILLKQQRKPPVSDFEPGHIETTKIKLLKAGSIDRLVDHLGPCSIFT</sequence>
<name>A0ABN7RUV9_OIKDI</name>
<reference evidence="1 2" key="1">
    <citation type="submission" date="2021-04" db="EMBL/GenBank/DDBJ databases">
        <authorList>
            <person name="Bliznina A."/>
        </authorList>
    </citation>
    <scope>NUCLEOTIDE SEQUENCE [LARGE SCALE GENOMIC DNA]</scope>
</reference>
<organism evidence="1 2">
    <name type="scientific">Oikopleura dioica</name>
    <name type="common">Tunicate</name>
    <dbReference type="NCBI Taxonomy" id="34765"/>
    <lineage>
        <taxon>Eukaryota</taxon>
        <taxon>Metazoa</taxon>
        <taxon>Chordata</taxon>
        <taxon>Tunicata</taxon>
        <taxon>Appendicularia</taxon>
        <taxon>Copelata</taxon>
        <taxon>Oikopleuridae</taxon>
        <taxon>Oikopleura</taxon>
    </lineage>
</organism>
<evidence type="ECO:0000313" key="1">
    <source>
        <dbReference type="EMBL" id="CAG5083879.1"/>
    </source>
</evidence>
<keyword evidence="2" id="KW-1185">Reference proteome</keyword>
<protein>
    <submittedName>
        <fullName evidence="1">Oidioi.mRNA.OKI2018_I69.PAR.g10490.t1.cds</fullName>
    </submittedName>
</protein>
<proteinExistence type="predicted"/>
<gene>
    <name evidence="1" type="ORF">OKIOD_LOCUS2048</name>
</gene>
<evidence type="ECO:0000313" key="2">
    <source>
        <dbReference type="Proteomes" id="UP001158576"/>
    </source>
</evidence>
<accession>A0ABN7RUV9</accession>
<dbReference type="Proteomes" id="UP001158576">
    <property type="component" value="Chromosome PAR"/>
</dbReference>